<gene>
    <name evidence="2" type="ORF">ACFQ3J_18890</name>
</gene>
<dbReference type="Proteomes" id="UP001597169">
    <property type="component" value="Unassembled WGS sequence"/>
</dbReference>
<feature type="transmembrane region" description="Helical" evidence="1">
    <location>
        <begin position="167"/>
        <end position="195"/>
    </location>
</feature>
<keyword evidence="1" id="KW-1133">Transmembrane helix</keyword>
<evidence type="ECO:0000313" key="3">
    <source>
        <dbReference type="Proteomes" id="UP001597169"/>
    </source>
</evidence>
<dbReference type="RefSeq" id="WP_251583685.1">
    <property type="nucleotide sequence ID" value="NZ_JBHTKX010000003.1"/>
</dbReference>
<accession>A0ABW3Q850</accession>
<feature type="transmembrane region" description="Helical" evidence="1">
    <location>
        <begin position="44"/>
        <end position="64"/>
    </location>
</feature>
<keyword evidence="1" id="KW-0472">Membrane</keyword>
<feature type="transmembrane region" description="Helical" evidence="1">
    <location>
        <begin position="118"/>
        <end position="146"/>
    </location>
</feature>
<dbReference type="EMBL" id="JBHTKX010000003">
    <property type="protein sequence ID" value="MFD1130215.1"/>
    <property type="molecule type" value="Genomic_DNA"/>
</dbReference>
<keyword evidence="1" id="KW-0812">Transmembrane</keyword>
<reference evidence="3" key="1">
    <citation type="journal article" date="2019" name="Int. J. Syst. Evol. Microbiol.">
        <title>The Global Catalogue of Microorganisms (GCM) 10K type strain sequencing project: providing services to taxonomists for standard genome sequencing and annotation.</title>
        <authorList>
            <consortium name="The Broad Institute Genomics Platform"/>
            <consortium name="The Broad Institute Genome Sequencing Center for Infectious Disease"/>
            <person name="Wu L."/>
            <person name="Ma J."/>
        </authorList>
    </citation>
    <scope>NUCLEOTIDE SEQUENCE [LARGE SCALE GENOMIC DNA]</scope>
    <source>
        <strain evidence="3">CCUG 53519</strain>
    </source>
</reference>
<evidence type="ECO:0000313" key="2">
    <source>
        <dbReference type="EMBL" id="MFD1130215.1"/>
    </source>
</evidence>
<sequence length="233" mass="26285">MRKLSEVLVKTGAEIYREIIPVALYSVLSSLILIPTVLLLPITAALFVIPFIYMPLFFGVLNVFHHKMERKSRRNGLKDLAAGVRKGYFPAVVMGLFISLLVFILWSTWWYYGGQDGMFYTVIAVFQTYFVIMAFISQFHTFQLVLQKEMGIFKAMGESVKLLLRHPGYTVGAFFQTVCLTVLLALTAVGFLVLFNGMMGIYMYKVTANLIEEEQAAAELSEQGITAGSVKWM</sequence>
<feature type="transmembrane region" description="Helical" evidence="1">
    <location>
        <begin position="20"/>
        <end position="38"/>
    </location>
</feature>
<keyword evidence="3" id="KW-1185">Reference proteome</keyword>
<comment type="caution">
    <text evidence="2">The sequence shown here is derived from an EMBL/GenBank/DDBJ whole genome shotgun (WGS) entry which is preliminary data.</text>
</comment>
<feature type="transmembrane region" description="Helical" evidence="1">
    <location>
        <begin position="88"/>
        <end position="112"/>
    </location>
</feature>
<protein>
    <recommendedName>
        <fullName evidence="4">DUF4013 domain-containing protein</fullName>
    </recommendedName>
</protein>
<evidence type="ECO:0000256" key="1">
    <source>
        <dbReference type="SAM" id="Phobius"/>
    </source>
</evidence>
<evidence type="ECO:0008006" key="4">
    <source>
        <dbReference type="Google" id="ProtNLM"/>
    </source>
</evidence>
<organism evidence="2 3">
    <name type="scientific">Paenibacillus provencensis</name>
    <dbReference type="NCBI Taxonomy" id="441151"/>
    <lineage>
        <taxon>Bacteria</taxon>
        <taxon>Bacillati</taxon>
        <taxon>Bacillota</taxon>
        <taxon>Bacilli</taxon>
        <taxon>Bacillales</taxon>
        <taxon>Paenibacillaceae</taxon>
        <taxon>Paenibacillus</taxon>
    </lineage>
</organism>
<proteinExistence type="predicted"/>
<name>A0ABW3Q850_9BACL</name>